<dbReference type="GO" id="GO:0006310">
    <property type="term" value="P:DNA recombination"/>
    <property type="evidence" value="ECO:0007669"/>
    <property type="project" value="UniProtKB-KW"/>
</dbReference>
<dbReference type="GO" id="GO:0003677">
    <property type="term" value="F:DNA binding"/>
    <property type="evidence" value="ECO:0007669"/>
    <property type="project" value="UniProtKB-KW"/>
</dbReference>
<evidence type="ECO:0000256" key="3">
    <source>
        <dbReference type="ARBA" id="ARBA00023125"/>
    </source>
</evidence>
<evidence type="ECO:0000313" key="7">
    <source>
        <dbReference type="EMBL" id="MCT8337567.1"/>
    </source>
</evidence>
<keyword evidence="8" id="KW-1185">Reference proteome</keyword>
<dbReference type="Pfam" id="PF01385">
    <property type="entry name" value="OrfB_IS605"/>
    <property type="match status" value="1"/>
</dbReference>
<dbReference type="NCBIfam" id="NF040570">
    <property type="entry name" value="guided_TnpB"/>
    <property type="match status" value="1"/>
</dbReference>
<feature type="domain" description="Probable transposase IS891/IS1136/IS1341" evidence="5">
    <location>
        <begin position="212"/>
        <end position="322"/>
    </location>
</feature>
<organism evidence="7 8">
    <name type="scientific">Methanoculleus formosensis</name>
    <dbReference type="NCBI Taxonomy" id="2590886"/>
    <lineage>
        <taxon>Archaea</taxon>
        <taxon>Methanobacteriati</taxon>
        <taxon>Methanobacteriota</taxon>
        <taxon>Stenosarchaea group</taxon>
        <taxon>Methanomicrobia</taxon>
        <taxon>Methanomicrobiales</taxon>
        <taxon>Methanomicrobiaceae</taxon>
        <taxon>Methanoculleus</taxon>
    </lineage>
</organism>
<dbReference type="InterPro" id="IPR010095">
    <property type="entry name" value="Cas12f1-like_TNB"/>
</dbReference>
<evidence type="ECO:0000256" key="2">
    <source>
        <dbReference type="ARBA" id="ARBA00022578"/>
    </source>
</evidence>
<dbReference type="Pfam" id="PF07282">
    <property type="entry name" value="Cas12f1-like_TNB"/>
    <property type="match status" value="1"/>
</dbReference>
<sequence>MALRVVSNYLRLPQKTFWILDTLAYHSKSMYNVGLYNVRQHYAEHQENNQVLRGIRPDLASRVDILVGSYLPYTRKKDFPYKACSNYVQSKNNENYGLLHSDNAQQTLRSVEEAYKSYFGLLALYRKGQLESCPRPPHYLPKDGRFKLAFPRAHLTIRNGSVTLGMSVAFRKQHGLTGKELTFPIPPCIKPHQIREVTILPVHGGKAYKIEFCYKVPTQPQDLDPTQYLAIDLGLNNVATLVDTATGAAVILDGKRIKSLNRWYNKENARLQSIKDKQGIQGITRRQARLLKKRDCRITEAMNRYANWIVDYALQHRIGTVILPRWDGIKDNINHGRRGNQNFVQVPYHKFRQKLKSKCEMYGIRFDDTHSEAYTSQVDALALDPIQKPPYGRSRRVKRGLYQSALGTLINADVNGALNHLRKVAGDSVIPWIIGRGRVNRPVRIRTTFEPSTFAHIKLLPGAPQEATAASPTL</sequence>
<keyword evidence="3" id="KW-0238">DNA-binding</keyword>
<gene>
    <name evidence="7" type="ORF">FKB36_08745</name>
</gene>
<evidence type="ECO:0000259" key="6">
    <source>
        <dbReference type="Pfam" id="PF07282"/>
    </source>
</evidence>
<dbReference type="EMBL" id="VHLL01000004">
    <property type="protein sequence ID" value="MCT8337567.1"/>
    <property type="molecule type" value="Genomic_DNA"/>
</dbReference>
<keyword evidence="4" id="KW-0233">DNA recombination</keyword>
<dbReference type="InterPro" id="IPR001959">
    <property type="entry name" value="Transposase"/>
</dbReference>
<dbReference type="GO" id="GO:0032196">
    <property type="term" value="P:transposition"/>
    <property type="evidence" value="ECO:0007669"/>
    <property type="project" value="UniProtKB-KW"/>
</dbReference>
<keyword evidence="2" id="KW-0815">Transposition</keyword>
<evidence type="ECO:0000256" key="1">
    <source>
        <dbReference type="ARBA" id="ARBA00008761"/>
    </source>
</evidence>
<evidence type="ECO:0000313" key="8">
    <source>
        <dbReference type="Proteomes" id="UP001065682"/>
    </source>
</evidence>
<comment type="caution">
    <text evidence="7">The sequence shown here is derived from an EMBL/GenBank/DDBJ whole genome shotgun (WGS) entry which is preliminary data.</text>
</comment>
<feature type="domain" description="Cas12f1-like TNB" evidence="6">
    <location>
        <begin position="348"/>
        <end position="419"/>
    </location>
</feature>
<comment type="similarity">
    <text evidence="1">In the C-terminal section; belongs to the transposase 35 family.</text>
</comment>
<dbReference type="RefSeq" id="WP_261597673.1">
    <property type="nucleotide sequence ID" value="NZ_VHLL01000004.1"/>
</dbReference>
<protein>
    <submittedName>
        <fullName evidence="7">IS200/IS605 family element transposase accessory protein TnpB</fullName>
    </submittedName>
</protein>
<accession>A0A9E4ZLF6</accession>
<dbReference type="Proteomes" id="UP001065682">
    <property type="component" value="Unassembled WGS sequence"/>
</dbReference>
<proteinExistence type="inferred from homology"/>
<evidence type="ECO:0000259" key="5">
    <source>
        <dbReference type="Pfam" id="PF01385"/>
    </source>
</evidence>
<dbReference type="AlphaFoldDB" id="A0A9E4ZLF6"/>
<dbReference type="NCBIfam" id="TIGR01766">
    <property type="entry name" value="IS200/IS605 family accessory protein TnpB-like domain"/>
    <property type="match status" value="1"/>
</dbReference>
<evidence type="ECO:0000256" key="4">
    <source>
        <dbReference type="ARBA" id="ARBA00023172"/>
    </source>
</evidence>
<name>A0A9E4ZLF6_9EURY</name>
<reference evidence="7" key="1">
    <citation type="submission" date="2019-06" db="EMBL/GenBank/DDBJ databases">
        <title>Methanoculleus strain from Tamsui River, Taipei, Taiwan.</title>
        <authorList>
            <person name="You Y.-T."/>
            <person name="Chen S.-C."/>
            <person name="Lai S.-J."/>
            <person name="Lee Y.-C."/>
            <person name="Lai M.-C."/>
        </authorList>
    </citation>
    <scope>NUCLEOTIDE SEQUENCE</scope>
    <source>
        <strain evidence="7">Afa-1</strain>
    </source>
</reference>